<comment type="catalytic activity">
    <reaction evidence="6 7 8">
        <text>orotidine 5'-phosphate + H(+) = UMP + CO2</text>
        <dbReference type="Rhea" id="RHEA:11596"/>
        <dbReference type="ChEBI" id="CHEBI:15378"/>
        <dbReference type="ChEBI" id="CHEBI:16526"/>
        <dbReference type="ChEBI" id="CHEBI:57538"/>
        <dbReference type="ChEBI" id="CHEBI:57865"/>
        <dbReference type="EC" id="4.1.1.23"/>
    </reaction>
</comment>
<evidence type="ECO:0000259" key="9">
    <source>
        <dbReference type="SMART" id="SM00934"/>
    </source>
</evidence>
<dbReference type="InterPro" id="IPR013785">
    <property type="entry name" value="Aldolase_TIM"/>
</dbReference>
<evidence type="ECO:0000313" key="11">
    <source>
        <dbReference type="Proteomes" id="UP000831495"/>
    </source>
</evidence>
<dbReference type="SUPFAM" id="SSF51366">
    <property type="entry name" value="Ribulose-phoshate binding barrel"/>
    <property type="match status" value="1"/>
</dbReference>
<evidence type="ECO:0000256" key="7">
    <source>
        <dbReference type="HAMAP-Rule" id="MF_01200"/>
    </source>
</evidence>
<dbReference type="InterPro" id="IPR011060">
    <property type="entry name" value="RibuloseP-bd_barrel"/>
</dbReference>
<evidence type="ECO:0000256" key="6">
    <source>
        <dbReference type="ARBA" id="ARBA00049157"/>
    </source>
</evidence>
<dbReference type="EC" id="4.1.1.23" evidence="7"/>
<name>A0ABY4P8D9_9LACO</name>
<proteinExistence type="inferred from homology"/>
<feature type="binding site" evidence="7">
    <location>
        <position position="32"/>
    </location>
    <ligand>
        <name>substrate</name>
    </ligand>
</feature>
<keyword evidence="11" id="KW-1185">Reference proteome</keyword>
<dbReference type="SMART" id="SM00934">
    <property type="entry name" value="OMPdecase"/>
    <property type="match status" value="1"/>
</dbReference>
<evidence type="ECO:0000256" key="3">
    <source>
        <dbReference type="ARBA" id="ARBA00022793"/>
    </source>
</evidence>
<gene>
    <name evidence="7 10" type="primary">pyrF</name>
    <name evidence="10" type="ORF">MOO45_06190</name>
</gene>
<evidence type="ECO:0000256" key="1">
    <source>
        <dbReference type="ARBA" id="ARBA00002356"/>
    </source>
</evidence>
<comment type="function">
    <text evidence="1 7">Catalyzes the decarboxylation of orotidine 5'-monophosphate (OMP) to uridine 5'-monophosphate (UMP).</text>
</comment>
<dbReference type="PROSITE" id="PS00156">
    <property type="entry name" value="OMPDECASE"/>
    <property type="match status" value="1"/>
</dbReference>
<reference evidence="10" key="1">
    <citation type="journal article" date="2022" name="Int. J. Syst. Evol. Microbiol.">
        <title>Apilactobacillus apisilvae sp. nov., Nicolia spurrieriana gen. nov. sp. nov., Bombilactobacillus folatiphilus sp. nov. and Bombilactobacillus thymidiniphilus sp. nov., four new lactic acid bacterial isolates from stingless bees Tetragonula carbonaria and Austroplebeia australis.</title>
        <authorList>
            <person name="Oliphant S.A."/>
            <person name="Watson-Haigh N.S."/>
            <person name="Sumby K.M."/>
            <person name="Gardner J."/>
            <person name="Groom S."/>
            <person name="Jiranek V."/>
        </authorList>
    </citation>
    <scope>NUCLEOTIDE SEQUENCE</scope>
    <source>
        <strain evidence="10">SG4_D2</strain>
    </source>
</reference>
<organism evidence="10 11">
    <name type="scientific">Bombilactobacillus folatiphilus</name>
    <dbReference type="NCBI Taxonomy" id="2923362"/>
    <lineage>
        <taxon>Bacteria</taxon>
        <taxon>Bacillati</taxon>
        <taxon>Bacillota</taxon>
        <taxon>Bacilli</taxon>
        <taxon>Lactobacillales</taxon>
        <taxon>Lactobacillaceae</taxon>
        <taxon>Bombilactobacillus</taxon>
    </lineage>
</organism>
<dbReference type="Gene3D" id="3.20.20.70">
    <property type="entry name" value="Aldolase class I"/>
    <property type="match status" value="1"/>
</dbReference>
<dbReference type="RefSeq" id="WP_249514057.1">
    <property type="nucleotide sequence ID" value="NZ_CP093366.1"/>
</dbReference>
<feature type="domain" description="Orotidine 5'-phosphate decarboxylase" evidence="9">
    <location>
        <begin position="3"/>
        <end position="230"/>
    </location>
</feature>
<evidence type="ECO:0000256" key="2">
    <source>
        <dbReference type="ARBA" id="ARBA00004861"/>
    </source>
</evidence>
<dbReference type="HAMAP" id="MF_01200_B">
    <property type="entry name" value="OMPdecase_type1_B"/>
    <property type="match status" value="1"/>
</dbReference>
<dbReference type="GO" id="GO:0004590">
    <property type="term" value="F:orotidine-5'-phosphate decarboxylase activity"/>
    <property type="evidence" value="ECO:0007669"/>
    <property type="project" value="UniProtKB-EC"/>
</dbReference>
<dbReference type="CDD" id="cd04725">
    <property type="entry name" value="OMP_decarboxylase_like"/>
    <property type="match status" value="1"/>
</dbReference>
<comment type="similarity">
    <text evidence="7">Belongs to the OMP decarboxylase family. Type 1 subfamily.</text>
</comment>
<dbReference type="Proteomes" id="UP000831495">
    <property type="component" value="Chromosome"/>
</dbReference>
<evidence type="ECO:0000256" key="8">
    <source>
        <dbReference type="RuleBase" id="RU000512"/>
    </source>
</evidence>
<sequence>MSPVIIALDFANAQTTLTFLDQFIQEPNLFVKVGMELFYFEGPRIIQELQRRKIKIFLDLKLYDIPHTVEQAMYQLGRQGVEMVTVHAQGGQAMIQSAKRGLQRGNQEVRQAPTKLLAVTQLTSTSQAQMQTEQQIAVSLPASVTHLAKLAQKSGADGVIASAWEDPAIHVATSADFWCVNPGIRLSNEVIDDQKRVATPKKARQLGSQAIVVGRSITQADAPVAAYHQILQEWEAVK</sequence>
<dbReference type="EMBL" id="CP093366">
    <property type="protein sequence ID" value="UQS81789.1"/>
    <property type="molecule type" value="Genomic_DNA"/>
</dbReference>
<dbReference type="NCBIfam" id="NF001273">
    <property type="entry name" value="PRK00230.1"/>
    <property type="match status" value="1"/>
</dbReference>
<evidence type="ECO:0000313" key="10">
    <source>
        <dbReference type="EMBL" id="UQS81789.1"/>
    </source>
</evidence>
<dbReference type="InterPro" id="IPR047596">
    <property type="entry name" value="OMPdecase_bac"/>
</dbReference>
<evidence type="ECO:0000256" key="4">
    <source>
        <dbReference type="ARBA" id="ARBA00022975"/>
    </source>
</evidence>
<keyword evidence="5 7" id="KW-0456">Lyase</keyword>
<keyword evidence="4 7" id="KW-0665">Pyrimidine biosynthesis</keyword>
<feature type="binding site" evidence="7">
    <location>
        <begin position="59"/>
        <end position="68"/>
    </location>
    <ligand>
        <name>substrate</name>
    </ligand>
</feature>
<feature type="binding site" evidence="7">
    <location>
        <position position="215"/>
    </location>
    <ligand>
        <name>substrate</name>
    </ligand>
</feature>
<feature type="binding site" evidence="7">
    <location>
        <position position="214"/>
    </location>
    <ligand>
        <name>substrate</name>
    </ligand>
</feature>
<feature type="binding site" evidence="7">
    <location>
        <position position="9"/>
    </location>
    <ligand>
        <name>substrate</name>
    </ligand>
</feature>
<dbReference type="InterPro" id="IPR001754">
    <property type="entry name" value="OMPdeCOase_dom"/>
</dbReference>
<dbReference type="InterPro" id="IPR014732">
    <property type="entry name" value="OMPdecase"/>
</dbReference>
<comment type="pathway">
    <text evidence="2 7 8">Pyrimidine metabolism; UMP biosynthesis via de novo pathway; UMP from orotate: step 2/2.</text>
</comment>
<dbReference type="InterPro" id="IPR018089">
    <property type="entry name" value="OMPdecase_AS"/>
</dbReference>
<comment type="subunit">
    <text evidence="7">Homodimer.</text>
</comment>
<feature type="binding site" evidence="7">
    <location>
        <position position="123"/>
    </location>
    <ligand>
        <name>substrate</name>
    </ligand>
</feature>
<dbReference type="Pfam" id="PF00215">
    <property type="entry name" value="OMPdecase"/>
    <property type="match status" value="1"/>
</dbReference>
<accession>A0ABY4P8D9</accession>
<dbReference type="NCBIfam" id="TIGR01740">
    <property type="entry name" value="pyrF"/>
    <property type="match status" value="1"/>
</dbReference>
<dbReference type="PANTHER" id="PTHR32119:SF2">
    <property type="entry name" value="OROTIDINE 5'-PHOSPHATE DECARBOXYLASE"/>
    <property type="match status" value="1"/>
</dbReference>
<feature type="binding site" evidence="7">
    <location>
        <position position="185"/>
    </location>
    <ligand>
        <name>substrate</name>
    </ligand>
</feature>
<feature type="active site" description="Proton donor" evidence="7">
    <location>
        <position position="61"/>
    </location>
</feature>
<protein>
    <recommendedName>
        <fullName evidence="7">Orotidine 5'-phosphate decarboxylase</fullName>
        <ecNumber evidence="7">4.1.1.23</ecNumber>
    </recommendedName>
    <alternativeName>
        <fullName evidence="7">OMP decarboxylase</fullName>
        <shortName evidence="7">OMPDCase</shortName>
        <shortName evidence="7">OMPdecase</shortName>
    </alternativeName>
</protein>
<dbReference type="PANTHER" id="PTHR32119">
    <property type="entry name" value="OROTIDINE 5'-PHOSPHATE DECARBOXYLASE"/>
    <property type="match status" value="1"/>
</dbReference>
<feature type="binding site" evidence="7">
    <location>
        <position position="194"/>
    </location>
    <ligand>
        <name>substrate</name>
    </ligand>
</feature>
<keyword evidence="3 7" id="KW-0210">Decarboxylase</keyword>
<evidence type="ECO:0000256" key="5">
    <source>
        <dbReference type="ARBA" id="ARBA00023239"/>
    </source>
</evidence>